<evidence type="ECO:0000313" key="1">
    <source>
        <dbReference type="EMBL" id="OIW33780.1"/>
    </source>
</evidence>
<dbReference type="EMBL" id="KV875094">
    <property type="protein sequence ID" value="OIW33780.1"/>
    <property type="molecule type" value="Genomic_DNA"/>
</dbReference>
<evidence type="ECO:0000313" key="2">
    <source>
        <dbReference type="Proteomes" id="UP000182658"/>
    </source>
</evidence>
<proteinExistence type="predicted"/>
<dbReference type="InParanoid" id="A0A1J7JWJ7"/>
<gene>
    <name evidence="1" type="ORF">CONLIGDRAFT_640871</name>
</gene>
<organism evidence="1 2">
    <name type="scientific">Coniochaeta ligniaria NRRL 30616</name>
    <dbReference type="NCBI Taxonomy" id="1408157"/>
    <lineage>
        <taxon>Eukaryota</taxon>
        <taxon>Fungi</taxon>
        <taxon>Dikarya</taxon>
        <taxon>Ascomycota</taxon>
        <taxon>Pezizomycotina</taxon>
        <taxon>Sordariomycetes</taxon>
        <taxon>Sordariomycetidae</taxon>
        <taxon>Coniochaetales</taxon>
        <taxon>Coniochaetaceae</taxon>
        <taxon>Coniochaeta</taxon>
    </lineage>
</organism>
<dbReference type="STRING" id="1408157.A0A1J7JWJ7"/>
<name>A0A1J7JWJ7_9PEZI</name>
<protein>
    <submittedName>
        <fullName evidence="1">F-box domain-containing protein</fullName>
    </submittedName>
</protein>
<keyword evidence="2" id="KW-1185">Reference proteome</keyword>
<dbReference type="Proteomes" id="UP000182658">
    <property type="component" value="Unassembled WGS sequence"/>
</dbReference>
<accession>A0A1J7JWJ7</accession>
<dbReference type="OrthoDB" id="165382at2759"/>
<reference evidence="1 2" key="1">
    <citation type="submission" date="2016-10" db="EMBL/GenBank/DDBJ databases">
        <title>Draft genome sequence of Coniochaeta ligniaria NRRL30616, a lignocellulolytic fungus for bioabatement of inhibitors in plant biomass hydrolysates.</title>
        <authorList>
            <consortium name="DOE Joint Genome Institute"/>
            <person name="Jimenez D.J."/>
            <person name="Hector R.E."/>
            <person name="Riley R."/>
            <person name="Sun H."/>
            <person name="Grigoriev I.V."/>
            <person name="Van Elsas J.D."/>
            <person name="Nichols N.N."/>
        </authorList>
    </citation>
    <scope>NUCLEOTIDE SEQUENCE [LARGE SCALE GENOMIC DNA]</scope>
    <source>
        <strain evidence="1 2">NRRL 30616</strain>
    </source>
</reference>
<sequence>MLPHELDQKSYESLESEAILRITSYHRRDFDAKVVTAEPGQHDHARSSLFKSFDESVSSGLGRLQRLPFELLSSICLLLDLQSALNFNQASRSARETIGSIPQYHRLREHSLECIWALSRTGLSHHTSISDLDAALLTELCVICGSFGGFLFLPSVTRCCFACIESAPDFRIISFHSLQKESRRLATWLKRSHPVIHSIPGSYSSNEKEYTSRRKLVSGHHALQFPRADHDEDPRAILGKLPDSPVLRCMAACRLPYFNLATGDLQLGISCKGCQIAMEGNFSDANFSRRERLYSRDGFMRHFWDCVEAKELWASSKGGMVAVTEPEWTRRGGL</sequence>
<dbReference type="AlphaFoldDB" id="A0A1J7JWJ7"/>